<reference evidence="2" key="1">
    <citation type="submission" date="2015-08" db="EMBL/GenBank/DDBJ databases">
        <authorList>
            <person name="Babu N.S."/>
            <person name="Beckwith C.J."/>
            <person name="Beseler K.G."/>
            <person name="Brison A."/>
            <person name="Carone J.V."/>
            <person name="Caskin T.P."/>
            <person name="Diamond M."/>
            <person name="Durham M.E."/>
            <person name="Foxe J.M."/>
            <person name="Go M."/>
            <person name="Henderson B.A."/>
            <person name="Jones I.B."/>
            <person name="McGettigan J.A."/>
            <person name="Micheletti S.J."/>
            <person name="Nasrallah M.E."/>
            <person name="Ortiz D."/>
            <person name="Piller C.R."/>
            <person name="Privatt S.R."/>
            <person name="Schneider S.L."/>
            <person name="Sharp S."/>
            <person name="Smith T.C."/>
            <person name="Stanton J.D."/>
            <person name="Ullery H.E."/>
            <person name="Wilson R.J."/>
            <person name="Serrano M.G."/>
            <person name="Buck G."/>
            <person name="Lee V."/>
            <person name="Wang Y."/>
            <person name="Carvalho R."/>
            <person name="Voegtly L."/>
            <person name="Shi R."/>
            <person name="Duckworth R."/>
            <person name="Johnson A."/>
            <person name="Loviza R."/>
            <person name="Walstead R."/>
            <person name="Shah Z."/>
            <person name="Kiflezghi M."/>
            <person name="Wade K."/>
            <person name="Ball S.L."/>
            <person name="Bradley K.W."/>
            <person name="Asai D.J."/>
            <person name="Bowman C.A."/>
            <person name="Russell D.A."/>
            <person name="Pope W.H."/>
            <person name="Jacobs-Sera D."/>
            <person name="Hendrix R.W."/>
            <person name="Hatfull G.F."/>
        </authorList>
    </citation>
    <scope>NUCLEOTIDE SEQUENCE</scope>
</reference>
<accession>A0A2P2CF99</accession>
<dbReference type="InterPro" id="IPR049082">
    <property type="entry name" value="T7SS_signal"/>
</dbReference>
<dbReference type="EMBL" id="CZKA01000078">
    <property type="protein sequence ID" value="CUR60664.1"/>
    <property type="molecule type" value="Genomic_DNA"/>
</dbReference>
<evidence type="ECO:0000313" key="2">
    <source>
        <dbReference type="EMBL" id="CUR60664.1"/>
    </source>
</evidence>
<dbReference type="Gene3D" id="1.10.287.1060">
    <property type="entry name" value="ESAT-6-like"/>
    <property type="match status" value="1"/>
</dbReference>
<organism evidence="2">
    <name type="scientific">metagenome</name>
    <dbReference type="NCBI Taxonomy" id="256318"/>
    <lineage>
        <taxon>unclassified sequences</taxon>
        <taxon>metagenomes</taxon>
    </lineage>
</organism>
<gene>
    <name evidence="2" type="ORF">NOCA280084</name>
</gene>
<sequence>MYGDTTRIRARADQLRRQATEIRDTAVVLQRRSDQLEWSGRSADAMRSLARGRLAQLAHAAQLHDTAADALERHAAAVDRLKELITSVEHRARQLVVDRLVDHFVPPLPGSLDWLKVDLPGLGR</sequence>
<dbReference type="AlphaFoldDB" id="A0A2P2CF99"/>
<feature type="domain" description="Putative T7SS secretion signal" evidence="1">
    <location>
        <begin position="2"/>
        <end position="79"/>
    </location>
</feature>
<dbReference type="Pfam" id="PF21725">
    <property type="entry name" value="T7SS_signal"/>
    <property type="match status" value="1"/>
</dbReference>
<name>A0A2P2CF99_9ZZZZ</name>
<proteinExistence type="predicted"/>
<protein>
    <recommendedName>
        <fullName evidence="1">Putative T7SS secretion signal domain-containing protein</fullName>
    </recommendedName>
</protein>
<evidence type="ECO:0000259" key="1">
    <source>
        <dbReference type="Pfam" id="PF21725"/>
    </source>
</evidence>